<keyword evidence="11" id="KW-1185">Reference proteome</keyword>
<dbReference type="GO" id="GO:0005634">
    <property type="term" value="C:nucleus"/>
    <property type="evidence" value="ECO:0007669"/>
    <property type="project" value="UniProtKB-SubCell"/>
</dbReference>
<keyword evidence="5" id="KW-0238">DNA-binding</keyword>
<dbReference type="SUPFAM" id="SSF47113">
    <property type="entry name" value="Histone-fold"/>
    <property type="match status" value="1"/>
</dbReference>
<protein>
    <recommendedName>
        <fullName evidence="9">Core Histone H2A/H2B/H3 domain-containing protein</fullName>
    </recommendedName>
</protein>
<dbReference type="GO" id="GO:0030527">
    <property type="term" value="F:structural constituent of chromatin"/>
    <property type="evidence" value="ECO:0007669"/>
    <property type="project" value="InterPro"/>
</dbReference>
<dbReference type="PANTHER" id="PTHR45810">
    <property type="entry name" value="HISTONE H3.2"/>
    <property type="match status" value="1"/>
</dbReference>
<keyword evidence="4" id="KW-0158">Chromosome</keyword>
<dbReference type="PRINTS" id="PR00622">
    <property type="entry name" value="HISTONEH3"/>
</dbReference>
<dbReference type="GO" id="GO:0000786">
    <property type="term" value="C:nucleosome"/>
    <property type="evidence" value="ECO:0007669"/>
    <property type="project" value="UniProtKB-KW"/>
</dbReference>
<keyword evidence="6" id="KW-0539">Nucleus</keyword>
<comment type="caution">
    <text evidence="10">The sequence shown here is derived from an EMBL/GenBank/DDBJ whole genome shotgun (WGS) entry which is preliminary data.</text>
</comment>
<evidence type="ECO:0000256" key="1">
    <source>
        <dbReference type="ARBA" id="ARBA00004123"/>
    </source>
</evidence>
<evidence type="ECO:0000259" key="9">
    <source>
        <dbReference type="Pfam" id="PF00125"/>
    </source>
</evidence>
<gene>
    <name evidence="10" type="ORF">OS493_001952</name>
</gene>
<dbReference type="GO" id="GO:0003677">
    <property type="term" value="F:DNA binding"/>
    <property type="evidence" value="ECO:0007669"/>
    <property type="project" value="UniProtKB-KW"/>
</dbReference>
<evidence type="ECO:0000256" key="5">
    <source>
        <dbReference type="ARBA" id="ARBA00023125"/>
    </source>
</evidence>
<sequence>MVRTVPDKSPKEKRKPADPQKRKSRSSVIYSNRRGSTAAAGSASPKKKRRYRPGIRALMEIRYYQKTTQLLLRKAPFMRVVREIADKFYHHEELRWQVPALMALQEVRNT</sequence>
<dbReference type="InterPro" id="IPR007125">
    <property type="entry name" value="H2A/H2B/H3"/>
</dbReference>
<proteinExistence type="inferred from homology"/>
<feature type="compositionally biased region" description="Basic and acidic residues" evidence="8">
    <location>
        <begin position="1"/>
        <end position="21"/>
    </location>
</feature>
<dbReference type="InterPro" id="IPR009072">
    <property type="entry name" value="Histone-fold"/>
</dbReference>
<feature type="region of interest" description="Disordered" evidence="8">
    <location>
        <begin position="1"/>
        <end position="51"/>
    </location>
</feature>
<evidence type="ECO:0000256" key="3">
    <source>
        <dbReference type="ARBA" id="ARBA00010343"/>
    </source>
</evidence>
<evidence type="ECO:0000256" key="2">
    <source>
        <dbReference type="ARBA" id="ARBA00004286"/>
    </source>
</evidence>
<evidence type="ECO:0000256" key="4">
    <source>
        <dbReference type="ARBA" id="ARBA00022454"/>
    </source>
</evidence>
<dbReference type="AlphaFoldDB" id="A0A9X0CVS8"/>
<reference evidence="10" key="1">
    <citation type="submission" date="2023-01" db="EMBL/GenBank/DDBJ databases">
        <title>Genome assembly of the deep-sea coral Lophelia pertusa.</title>
        <authorList>
            <person name="Herrera S."/>
            <person name="Cordes E."/>
        </authorList>
    </citation>
    <scope>NUCLEOTIDE SEQUENCE</scope>
    <source>
        <strain evidence="10">USNM1676648</strain>
        <tissue evidence="10">Polyp</tissue>
    </source>
</reference>
<dbReference type="SMART" id="SM00428">
    <property type="entry name" value="H3"/>
    <property type="match status" value="1"/>
</dbReference>
<dbReference type="PANTHER" id="PTHR45810:SF17">
    <property type="entry name" value="HISTONE H3-LIKE CENTROMERIC PROTEIN A"/>
    <property type="match status" value="1"/>
</dbReference>
<dbReference type="Pfam" id="PF00125">
    <property type="entry name" value="Histone"/>
    <property type="match status" value="1"/>
</dbReference>
<dbReference type="EMBL" id="MU826826">
    <property type="protein sequence ID" value="KAJ7375209.1"/>
    <property type="molecule type" value="Genomic_DNA"/>
</dbReference>
<keyword evidence="7" id="KW-0544">Nucleosome core</keyword>
<name>A0A9X0CVS8_9CNID</name>
<feature type="domain" description="Core Histone H2A/H2B/H3" evidence="9">
    <location>
        <begin position="55"/>
        <end position="107"/>
    </location>
</feature>
<accession>A0A9X0CVS8</accession>
<comment type="similarity">
    <text evidence="3">Belongs to the histone H3 family.</text>
</comment>
<evidence type="ECO:0000256" key="6">
    <source>
        <dbReference type="ARBA" id="ARBA00023242"/>
    </source>
</evidence>
<dbReference type="InterPro" id="IPR000164">
    <property type="entry name" value="Histone_H3/CENP-A"/>
</dbReference>
<dbReference type="Gene3D" id="1.10.20.10">
    <property type="entry name" value="Histone, subunit A"/>
    <property type="match status" value="1"/>
</dbReference>
<evidence type="ECO:0000313" key="10">
    <source>
        <dbReference type="EMBL" id="KAJ7375209.1"/>
    </source>
</evidence>
<evidence type="ECO:0000313" key="11">
    <source>
        <dbReference type="Proteomes" id="UP001163046"/>
    </source>
</evidence>
<dbReference type="Proteomes" id="UP001163046">
    <property type="component" value="Unassembled WGS sequence"/>
</dbReference>
<evidence type="ECO:0000256" key="7">
    <source>
        <dbReference type="ARBA" id="ARBA00023269"/>
    </source>
</evidence>
<dbReference type="OrthoDB" id="842664at2759"/>
<comment type="subcellular location">
    <subcellularLocation>
        <location evidence="2">Chromosome</location>
    </subcellularLocation>
    <subcellularLocation>
        <location evidence="1">Nucleus</location>
    </subcellularLocation>
</comment>
<feature type="compositionally biased region" description="Low complexity" evidence="8">
    <location>
        <begin position="31"/>
        <end position="44"/>
    </location>
</feature>
<evidence type="ECO:0000256" key="8">
    <source>
        <dbReference type="SAM" id="MobiDB-lite"/>
    </source>
</evidence>
<dbReference type="GO" id="GO:0046982">
    <property type="term" value="F:protein heterodimerization activity"/>
    <property type="evidence" value="ECO:0007669"/>
    <property type="project" value="InterPro"/>
</dbReference>
<organism evidence="10 11">
    <name type="scientific">Desmophyllum pertusum</name>
    <dbReference type="NCBI Taxonomy" id="174260"/>
    <lineage>
        <taxon>Eukaryota</taxon>
        <taxon>Metazoa</taxon>
        <taxon>Cnidaria</taxon>
        <taxon>Anthozoa</taxon>
        <taxon>Hexacorallia</taxon>
        <taxon>Scleractinia</taxon>
        <taxon>Caryophylliina</taxon>
        <taxon>Caryophylliidae</taxon>
        <taxon>Desmophyllum</taxon>
    </lineage>
</organism>